<dbReference type="PROSITE" id="PS00941">
    <property type="entry name" value="CARBOXYLESTERASE_B_2"/>
    <property type="match status" value="1"/>
</dbReference>
<dbReference type="FunFam" id="3.40.50.1820:FF:000127">
    <property type="entry name" value="Thyroglobulin"/>
    <property type="match status" value="2"/>
</dbReference>
<feature type="domain" description="Carboxylesterase type B" evidence="5">
    <location>
        <begin position="597"/>
        <end position="1121"/>
    </location>
</feature>
<dbReference type="PROSITE" id="PS00122">
    <property type="entry name" value="CARBOXYLESTERASE_B_1"/>
    <property type="match status" value="1"/>
</dbReference>
<evidence type="ECO:0000256" key="4">
    <source>
        <dbReference type="SAM" id="SignalP"/>
    </source>
</evidence>
<evidence type="ECO:0000256" key="2">
    <source>
        <dbReference type="ARBA" id="ARBA00022729"/>
    </source>
</evidence>
<dbReference type="AlphaFoldDB" id="A0A210PTC4"/>
<dbReference type="GO" id="GO:0016787">
    <property type="term" value="F:hydrolase activity"/>
    <property type="evidence" value="ECO:0007669"/>
    <property type="project" value="UniProtKB-KW"/>
</dbReference>
<dbReference type="OrthoDB" id="3200163at2759"/>
<evidence type="ECO:0000256" key="3">
    <source>
        <dbReference type="ARBA" id="ARBA00022801"/>
    </source>
</evidence>
<dbReference type="Pfam" id="PF00135">
    <property type="entry name" value="COesterase"/>
    <property type="match status" value="2"/>
</dbReference>
<protein>
    <submittedName>
        <fullName evidence="6">Carboxylesterase 1C</fullName>
    </submittedName>
</protein>
<dbReference type="InterPro" id="IPR029058">
    <property type="entry name" value="AB_hydrolase_fold"/>
</dbReference>
<dbReference type="STRING" id="6573.A0A210PTC4"/>
<dbReference type="ESTHER" id="mizye-a0a210ptc4.2">
    <property type="family name" value="Carb_B_Mollusca"/>
</dbReference>
<dbReference type="Proteomes" id="UP000242188">
    <property type="component" value="Unassembled WGS sequence"/>
</dbReference>
<keyword evidence="2 4" id="KW-0732">Signal</keyword>
<feature type="chain" id="PRO_5012329383" evidence="4">
    <location>
        <begin position="22"/>
        <end position="1168"/>
    </location>
</feature>
<proteinExistence type="inferred from homology"/>
<evidence type="ECO:0000313" key="7">
    <source>
        <dbReference type="Proteomes" id="UP000242188"/>
    </source>
</evidence>
<gene>
    <name evidence="6" type="ORF">KP79_PYT05824</name>
</gene>
<dbReference type="EMBL" id="NEDP02005511">
    <property type="protein sequence ID" value="OWF39738.1"/>
    <property type="molecule type" value="Genomic_DNA"/>
</dbReference>
<dbReference type="InterPro" id="IPR019819">
    <property type="entry name" value="Carboxylesterase_B_CS"/>
</dbReference>
<evidence type="ECO:0000256" key="1">
    <source>
        <dbReference type="ARBA" id="ARBA00005964"/>
    </source>
</evidence>
<evidence type="ECO:0000259" key="5">
    <source>
        <dbReference type="Pfam" id="PF00135"/>
    </source>
</evidence>
<evidence type="ECO:0000313" key="6">
    <source>
        <dbReference type="EMBL" id="OWF39738.1"/>
    </source>
</evidence>
<dbReference type="PANTHER" id="PTHR43903">
    <property type="entry name" value="NEUROLIGIN"/>
    <property type="match status" value="1"/>
</dbReference>
<comment type="similarity">
    <text evidence="1">Belongs to the type-B carboxylesterase/lipase family.</text>
</comment>
<sequence length="1168" mass="128369">MTAATWLLQLTCMLTISSTLTESMETKTIQTPSGKMMGLKVDITTLNSFVYQFRRIPYAKPPIGDLRFAKPQPMAPWTDTLNATYFGPNCMQTIINPDDPLLPNKTLSEDCLVLNVYVPPNTTESSKKPVILYIHGGSYIAGAGMLYDGSCLAIYGDQVVVTINYRLGIWGFLTTGDSNCPGNFGLWDQRLAMQWAKANIQAFGGDPDLITIFGESAGGFSVAIHSISPINKGLFKRAMSHSGTANSFFAVAQSKLAKLAQIGMGLFVKCFDVENSAKFLQCMRTKSSQELLVVSVNVANITFNDIHHLHYALPLAPVVDGEFITENPAKILNDPTSPGMQFFRSLDYVDGDVNSEGSLLFLEPLYSFQKPNHFNISEGIPYRILCDDVIETIVKEFFNNNRTLRYVACSRYKSASGDGVDQSRLAVNLFSDIFFFTPGVLTLNAHAGGTRSTYQWLFSRKSKYGFGFPYPKWFTGAGHAGELAFLFGIIRDPDTGPSDKILAEQMMSYWSNFARTGNPNTGLAVKVQWPEYNVQDGRYISLNTTISTEERLYKDRVDFWASVLPKAITPGIMSPTLPHLLILISLVAPFFCQNATHVVTLPAGKVRGILVPVPAFNSSVYQYRKIPYAKPPVGDLRFKKPIGRIPWAGVLDGTEFGPICMQDNPKNVSMSEDCLFLNVYVPLNTSASDNKPVMVFIHGGAYISGSGQIYDGSYLAIFGDAIVVTMNYRLGFMGFMSTQDGSSPGNYGLWDQRMALVWVKINIRMFGGDPQRFTIFGESAGGFSVALQCLYAPNKGVFNQAMAHSGVANSVFATSPFAKQAARVIGAAIGCTAKTSAGLVDCLRTKPAEVIQNAIHTSTTNDNKTHYILLLAPVVDGDFLIDTPSNLLGNKSSLAYKFFRSLNVVVGNVQSEGSLILDENLKALQSFYNYNLTLGIPSRILCDLIIPGIVGDWLGNHSDVISAVCSMYSINGGNTTTMAEQGNKAVEMYGDFFFFVPAIYTLNVHAQGNTQSKTFQFLLTRNAGWGAGEPYPSWLEGPGHFSEIPYLFGAQIRPGVQQQDLKLSLDMLTYWTNFASSGDPNVGWPTDVNWPAYTPSAGAYIDLDTPCTRKTKMFEKRVNFWRKTVPTMIIIDNALSRAGSVSTSLSVYTVTFVLISVIMKSFQQQVII</sequence>
<dbReference type="InterPro" id="IPR002018">
    <property type="entry name" value="CarbesteraseB"/>
</dbReference>
<feature type="signal peptide" evidence="4">
    <location>
        <begin position="1"/>
        <end position="21"/>
    </location>
</feature>
<reference evidence="6 7" key="1">
    <citation type="journal article" date="2017" name="Nat. Ecol. Evol.">
        <title>Scallop genome provides insights into evolution of bilaterian karyotype and development.</title>
        <authorList>
            <person name="Wang S."/>
            <person name="Zhang J."/>
            <person name="Jiao W."/>
            <person name="Li J."/>
            <person name="Xun X."/>
            <person name="Sun Y."/>
            <person name="Guo X."/>
            <person name="Huan P."/>
            <person name="Dong B."/>
            <person name="Zhang L."/>
            <person name="Hu X."/>
            <person name="Sun X."/>
            <person name="Wang J."/>
            <person name="Zhao C."/>
            <person name="Wang Y."/>
            <person name="Wang D."/>
            <person name="Huang X."/>
            <person name="Wang R."/>
            <person name="Lv J."/>
            <person name="Li Y."/>
            <person name="Zhang Z."/>
            <person name="Liu B."/>
            <person name="Lu W."/>
            <person name="Hui Y."/>
            <person name="Liang J."/>
            <person name="Zhou Z."/>
            <person name="Hou R."/>
            <person name="Li X."/>
            <person name="Liu Y."/>
            <person name="Li H."/>
            <person name="Ning X."/>
            <person name="Lin Y."/>
            <person name="Zhao L."/>
            <person name="Xing Q."/>
            <person name="Dou J."/>
            <person name="Li Y."/>
            <person name="Mao J."/>
            <person name="Guo H."/>
            <person name="Dou H."/>
            <person name="Li T."/>
            <person name="Mu C."/>
            <person name="Jiang W."/>
            <person name="Fu Q."/>
            <person name="Fu X."/>
            <person name="Miao Y."/>
            <person name="Liu J."/>
            <person name="Yu Q."/>
            <person name="Li R."/>
            <person name="Liao H."/>
            <person name="Li X."/>
            <person name="Kong Y."/>
            <person name="Jiang Z."/>
            <person name="Chourrout D."/>
            <person name="Li R."/>
            <person name="Bao Z."/>
        </authorList>
    </citation>
    <scope>NUCLEOTIDE SEQUENCE [LARGE SCALE GENOMIC DNA]</scope>
    <source>
        <strain evidence="6 7">PY_sf001</strain>
    </source>
</reference>
<name>A0A210PTC4_MIZYE</name>
<dbReference type="Gene3D" id="3.40.50.1820">
    <property type="entry name" value="alpha/beta hydrolase"/>
    <property type="match status" value="2"/>
</dbReference>
<accession>A0A210PTC4</accession>
<organism evidence="6 7">
    <name type="scientific">Mizuhopecten yessoensis</name>
    <name type="common">Japanese scallop</name>
    <name type="synonym">Patinopecten yessoensis</name>
    <dbReference type="NCBI Taxonomy" id="6573"/>
    <lineage>
        <taxon>Eukaryota</taxon>
        <taxon>Metazoa</taxon>
        <taxon>Spiralia</taxon>
        <taxon>Lophotrochozoa</taxon>
        <taxon>Mollusca</taxon>
        <taxon>Bivalvia</taxon>
        <taxon>Autobranchia</taxon>
        <taxon>Pteriomorphia</taxon>
        <taxon>Pectinida</taxon>
        <taxon>Pectinoidea</taxon>
        <taxon>Pectinidae</taxon>
        <taxon>Mizuhopecten</taxon>
    </lineage>
</organism>
<dbReference type="ESTHER" id="mizye-a0a210ptc4.1">
    <property type="family name" value="Carb_B_Mollusca"/>
</dbReference>
<dbReference type="InterPro" id="IPR051093">
    <property type="entry name" value="Neuroligin/BSAL"/>
</dbReference>
<dbReference type="InterPro" id="IPR019826">
    <property type="entry name" value="Carboxylesterase_B_AS"/>
</dbReference>
<dbReference type="SUPFAM" id="SSF53474">
    <property type="entry name" value="alpha/beta-Hydrolases"/>
    <property type="match status" value="2"/>
</dbReference>
<keyword evidence="3" id="KW-0378">Hydrolase</keyword>
<comment type="caution">
    <text evidence="6">The sequence shown here is derived from an EMBL/GenBank/DDBJ whole genome shotgun (WGS) entry which is preliminary data.</text>
</comment>
<feature type="domain" description="Carboxylesterase type B" evidence="5">
    <location>
        <begin position="26"/>
        <end position="560"/>
    </location>
</feature>
<keyword evidence="7" id="KW-1185">Reference proteome</keyword>